<feature type="region of interest" description="Disordered" evidence="14">
    <location>
        <begin position="746"/>
        <end position="781"/>
    </location>
</feature>
<dbReference type="GO" id="GO:0005886">
    <property type="term" value="C:plasma membrane"/>
    <property type="evidence" value="ECO:0007669"/>
    <property type="project" value="TreeGrafter"/>
</dbReference>
<dbReference type="InterPro" id="IPR017441">
    <property type="entry name" value="Protein_kinase_ATP_BS"/>
</dbReference>
<keyword evidence="18" id="KW-1185">Reference proteome</keyword>
<evidence type="ECO:0000259" key="16">
    <source>
        <dbReference type="PROSITE" id="PS50011"/>
    </source>
</evidence>
<evidence type="ECO:0000313" key="17">
    <source>
        <dbReference type="EMBL" id="VAI73854.1"/>
    </source>
</evidence>
<dbReference type="GO" id="GO:0004674">
    <property type="term" value="F:protein serine/threonine kinase activity"/>
    <property type="evidence" value="ECO:0007669"/>
    <property type="project" value="UniProtKB-KW"/>
</dbReference>
<dbReference type="PROSITE" id="PS50011">
    <property type="entry name" value="PROTEIN_KINASE_DOM"/>
    <property type="match status" value="1"/>
</dbReference>
<keyword evidence="8 13" id="KW-0067">ATP-binding</keyword>
<dbReference type="Gene3D" id="3.30.200.20">
    <property type="entry name" value="Phosphorylase Kinase, domain 1"/>
    <property type="match status" value="1"/>
</dbReference>
<dbReference type="EMBL" id="LT934123">
    <property type="protein sequence ID" value="VAI73854.1"/>
    <property type="molecule type" value="Genomic_DNA"/>
</dbReference>
<keyword evidence="3" id="KW-0808">Transferase</keyword>
<dbReference type="InterPro" id="IPR000719">
    <property type="entry name" value="Prot_kinase_dom"/>
</dbReference>
<dbReference type="Gramene" id="TRITD7Av1G089660.3">
    <property type="protein sequence ID" value="TRITD7Av1G089660.3"/>
    <property type="gene ID" value="TRITD7Av1G089660"/>
</dbReference>
<sequence>MVITFPVSHKCCPEQINSCCRVTLVNSSKFLVTFSNTDTFRNLCFIHVINEMRMPALVGAAMLLLLLLLRGSITLAAAASSVNIALPGCKSKCGDVDIPYPFGTTPVCYRPGFMVTCNETHSPPKLFLDNGASPGPGPEVVEISLANSTVRVGSWVSHFVAGNTSHVQLAFSRGSPFVLSAKANSLVIMGCGFRVLLHIVDGWTYGSCASFCPINNSTGEPFLPDVVCNGIGCCQPSIPIGLRSCRIELSSLDGAGRCPTAPSPSPAPAPAFNASVHMVEQEWWSDGSHVYGLQQYFMDLLSYPDMSPFFVPAIAAWGLGELSCEEAARRPDFGCRSKNSVCLNSTNGAEGYVCRCSDGYQGNPYMTNGCQGGRGRLAAGIIFSIGVGSGIIILLLVLAVAFAIKKVKDQKAKRMKEYFFKQNRGLLLQQLVDTDIAERMIFSLEELETATNKFDEARILGGGGHGTVYKGILSDQHVVAIKKSKTVIKREIDEFINEVAILSQINHRNVVKLFGCCLETEVPLLIYEFISNGTLYAHLHTDGPQSLSWKDRLRIAFEVASSLAYLHSAALISIIHRDIKTSNILLDDRLTAKVSDFGASRGIAIDQSGVTTAIQGTYGYLDPEYYYTGRLTEKSDVYSFDVMLVELLTRKKPTGYVPSEGVSLVAHFMLLLNQDRLKEVLDSQVSQEAGDEAKEVAAIAAMCLGMKGEDRPTMRYVETKLQGLQSLENTVKADPEMEEVPVKLRHRTFERSRDNADKEGHSNSRRYSMEEAMLFSASLQR</sequence>
<comment type="subcellular location">
    <subcellularLocation>
        <location evidence="1">Membrane</location>
        <topology evidence="1">Single-pass type I membrane protein</topology>
    </subcellularLocation>
</comment>
<evidence type="ECO:0000256" key="5">
    <source>
        <dbReference type="ARBA" id="ARBA00022729"/>
    </source>
</evidence>
<evidence type="ECO:0000313" key="18">
    <source>
        <dbReference type="Proteomes" id="UP000324705"/>
    </source>
</evidence>
<keyword evidence="2" id="KW-0723">Serine/threonine-protein kinase</keyword>
<organism evidence="17 18">
    <name type="scientific">Triticum turgidum subsp. durum</name>
    <name type="common">Durum wheat</name>
    <name type="synonym">Triticum durum</name>
    <dbReference type="NCBI Taxonomy" id="4567"/>
    <lineage>
        <taxon>Eukaryota</taxon>
        <taxon>Viridiplantae</taxon>
        <taxon>Streptophyta</taxon>
        <taxon>Embryophyta</taxon>
        <taxon>Tracheophyta</taxon>
        <taxon>Spermatophyta</taxon>
        <taxon>Magnoliopsida</taxon>
        <taxon>Liliopsida</taxon>
        <taxon>Poales</taxon>
        <taxon>Poaceae</taxon>
        <taxon>BOP clade</taxon>
        <taxon>Pooideae</taxon>
        <taxon>Triticodae</taxon>
        <taxon>Triticeae</taxon>
        <taxon>Triticinae</taxon>
        <taxon>Triticum</taxon>
    </lineage>
</organism>
<dbReference type="InterPro" id="IPR045274">
    <property type="entry name" value="WAK-like"/>
</dbReference>
<keyword evidence="6 13" id="KW-0547">Nucleotide-binding</keyword>
<evidence type="ECO:0000256" key="15">
    <source>
        <dbReference type="SAM" id="Phobius"/>
    </source>
</evidence>
<reference evidence="17 18" key="1">
    <citation type="submission" date="2017-09" db="EMBL/GenBank/DDBJ databases">
        <authorList>
            <consortium name="International Durum Wheat Genome Sequencing Consortium (IDWGSC)"/>
            <person name="Milanesi L."/>
        </authorList>
    </citation>
    <scope>NUCLEOTIDE SEQUENCE [LARGE SCALE GENOMIC DNA]</scope>
    <source>
        <strain evidence="18">cv. Svevo</strain>
    </source>
</reference>
<keyword evidence="4 15" id="KW-0812">Transmembrane</keyword>
<feature type="binding site" evidence="13">
    <location>
        <position position="489"/>
    </location>
    <ligand>
        <name>ATP</name>
        <dbReference type="ChEBI" id="CHEBI:30616"/>
    </ligand>
</feature>
<dbReference type="Pfam" id="PF07714">
    <property type="entry name" value="PK_Tyr_Ser-Thr"/>
    <property type="match status" value="1"/>
</dbReference>
<dbReference type="InterPro" id="IPR025287">
    <property type="entry name" value="WAK_GUB"/>
</dbReference>
<evidence type="ECO:0000256" key="7">
    <source>
        <dbReference type="ARBA" id="ARBA00022777"/>
    </source>
</evidence>
<evidence type="ECO:0000256" key="13">
    <source>
        <dbReference type="PROSITE-ProRule" id="PRU10141"/>
    </source>
</evidence>
<dbReference type="InterPro" id="IPR011009">
    <property type="entry name" value="Kinase-like_dom_sf"/>
</dbReference>
<dbReference type="PANTHER" id="PTHR27005:SF214">
    <property type="entry name" value="OS08G0501600 PROTEIN"/>
    <property type="match status" value="1"/>
</dbReference>
<dbReference type="InterPro" id="IPR008271">
    <property type="entry name" value="Ser/Thr_kinase_AS"/>
</dbReference>
<protein>
    <recommendedName>
        <fullName evidence="16">Protein kinase domain-containing protein</fullName>
    </recommendedName>
</protein>
<keyword evidence="7" id="KW-0418">Kinase</keyword>
<dbReference type="Proteomes" id="UP000324705">
    <property type="component" value="Chromosome 7A"/>
</dbReference>
<keyword evidence="9 15" id="KW-1133">Transmembrane helix</keyword>
<evidence type="ECO:0000256" key="12">
    <source>
        <dbReference type="ARBA" id="ARBA00023180"/>
    </source>
</evidence>
<feature type="transmembrane region" description="Helical" evidence="15">
    <location>
        <begin position="56"/>
        <end position="79"/>
    </location>
</feature>
<dbReference type="AlphaFoldDB" id="A0A9R0Z9L9"/>
<dbReference type="PROSITE" id="PS00107">
    <property type="entry name" value="PROTEIN_KINASE_ATP"/>
    <property type="match status" value="1"/>
</dbReference>
<dbReference type="GO" id="GO:0007166">
    <property type="term" value="P:cell surface receptor signaling pathway"/>
    <property type="evidence" value="ECO:0007669"/>
    <property type="project" value="InterPro"/>
</dbReference>
<evidence type="ECO:0000256" key="1">
    <source>
        <dbReference type="ARBA" id="ARBA00004479"/>
    </source>
</evidence>
<feature type="compositionally biased region" description="Basic and acidic residues" evidence="14">
    <location>
        <begin position="747"/>
        <end position="762"/>
    </location>
</feature>
<dbReference type="PANTHER" id="PTHR27005">
    <property type="entry name" value="WALL-ASSOCIATED RECEPTOR KINASE-LIKE 21"/>
    <property type="match status" value="1"/>
</dbReference>
<accession>A0A9R0Z9L9</accession>
<keyword evidence="11" id="KW-1015">Disulfide bond</keyword>
<dbReference type="GO" id="GO:0030247">
    <property type="term" value="F:polysaccharide binding"/>
    <property type="evidence" value="ECO:0007669"/>
    <property type="project" value="InterPro"/>
</dbReference>
<dbReference type="SMART" id="SM00220">
    <property type="entry name" value="S_TKc"/>
    <property type="match status" value="1"/>
</dbReference>
<dbReference type="FunFam" id="3.30.200.20:FF:000043">
    <property type="entry name" value="Wall-associated receptor kinase 2"/>
    <property type="match status" value="1"/>
</dbReference>
<evidence type="ECO:0000256" key="8">
    <source>
        <dbReference type="ARBA" id="ARBA00022840"/>
    </source>
</evidence>
<evidence type="ECO:0000256" key="14">
    <source>
        <dbReference type="SAM" id="MobiDB-lite"/>
    </source>
</evidence>
<name>A0A9R0Z9L9_TRITD</name>
<evidence type="ECO:0000256" key="11">
    <source>
        <dbReference type="ARBA" id="ARBA00023157"/>
    </source>
</evidence>
<evidence type="ECO:0000256" key="3">
    <source>
        <dbReference type="ARBA" id="ARBA00022679"/>
    </source>
</evidence>
<dbReference type="Gene3D" id="1.10.510.10">
    <property type="entry name" value="Transferase(Phosphotransferase) domain 1"/>
    <property type="match status" value="1"/>
</dbReference>
<dbReference type="FunFam" id="1.10.510.10:FF:000084">
    <property type="entry name" value="Wall-associated receptor kinase 2"/>
    <property type="match status" value="1"/>
</dbReference>
<dbReference type="SUPFAM" id="SSF56112">
    <property type="entry name" value="Protein kinase-like (PK-like)"/>
    <property type="match status" value="1"/>
</dbReference>
<evidence type="ECO:0000256" key="2">
    <source>
        <dbReference type="ARBA" id="ARBA00022527"/>
    </source>
</evidence>
<evidence type="ECO:0000256" key="4">
    <source>
        <dbReference type="ARBA" id="ARBA00022692"/>
    </source>
</evidence>
<dbReference type="PROSITE" id="PS00108">
    <property type="entry name" value="PROTEIN_KINASE_ST"/>
    <property type="match status" value="1"/>
</dbReference>
<evidence type="ECO:0000256" key="9">
    <source>
        <dbReference type="ARBA" id="ARBA00022989"/>
    </source>
</evidence>
<proteinExistence type="predicted"/>
<feature type="domain" description="Protein kinase" evidence="16">
    <location>
        <begin position="454"/>
        <end position="727"/>
    </location>
</feature>
<keyword evidence="10 15" id="KW-0472">Membrane</keyword>
<evidence type="ECO:0000256" key="10">
    <source>
        <dbReference type="ARBA" id="ARBA00023136"/>
    </source>
</evidence>
<evidence type="ECO:0000256" key="6">
    <source>
        <dbReference type="ARBA" id="ARBA00022741"/>
    </source>
</evidence>
<dbReference type="GO" id="GO:0005524">
    <property type="term" value="F:ATP binding"/>
    <property type="evidence" value="ECO:0007669"/>
    <property type="project" value="UniProtKB-UniRule"/>
</dbReference>
<dbReference type="InterPro" id="IPR001245">
    <property type="entry name" value="Ser-Thr/Tyr_kinase_cat_dom"/>
</dbReference>
<dbReference type="OMA" id="LRHGPCD"/>
<feature type="transmembrane region" description="Helical" evidence="15">
    <location>
        <begin position="377"/>
        <end position="404"/>
    </location>
</feature>
<gene>
    <name evidence="17" type="ORF">TRITD_7Av1G089660</name>
</gene>
<keyword evidence="5" id="KW-0732">Signal</keyword>
<keyword evidence="12" id="KW-0325">Glycoprotein</keyword>
<dbReference type="Pfam" id="PF13947">
    <property type="entry name" value="GUB_WAK_bind"/>
    <property type="match status" value="1"/>
</dbReference>